<dbReference type="AlphaFoldDB" id="A0A844YY05"/>
<comment type="caution">
    <text evidence="2">The sequence shown here is derived from an EMBL/GenBank/DDBJ whole genome shotgun (WGS) entry which is preliminary data.</text>
</comment>
<accession>A0A844YY05</accession>
<proteinExistence type="predicted"/>
<evidence type="ECO:0000256" key="1">
    <source>
        <dbReference type="SAM" id="SignalP"/>
    </source>
</evidence>
<evidence type="ECO:0000313" key="2">
    <source>
        <dbReference type="EMBL" id="MXO71364.1"/>
    </source>
</evidence>
<feature type="chain" id="PRO_5032383816" description="Carboxypeptidase regulatory-like domain-containing protein" evidence="1">
    <location>
        <begin position="22"/>
        <end position="140"/>
    </location>
</feature>
<keyword evidence="1" id="KW-0732">Signal</keyword>
<keyword evidence="3" id="KW-1185">Reference proteome</keyword>
<reference evidence="2 3" key="1">
    <citation type="submission" date="2019-12" db="EMBL/GenBank/DDBJ databases">
        <title>Genomic-based taxomic classification of the family Erythrobacteraceae.</title>
        <authorList>
            <person name="Xu L."/>
        </authorList>
    </citation>
    <scope>NUCLEOTIDE SEQUENCE [LARGE SCALE GENOMIC DNA]</scope>
    <source>
        <strain evidence="2 3">M0322</strain>
    </source>
</reference>
<feature type="signal peptide" evidence="1">
    <location>
        <begin position="1"/>
        <end position="21"/>
    </location>
</feature>
<dbReference type="RefSeq" id="WP_160771288.1">
    <property type="nucleotide sequence ID" value="NZ_WTYV01000002.1"/>
</dbReference>
<dbReference type="Pfam" id="PF13620">
    <property type="entry name" value="CarboxypepD_reg"/>
    <property type="match status" value="1"/>
</dbReference>
<name>A0A844YY05_9SPHN</name>
<dbReference type="Gene3D" id="2.60.40.1120">
    <property type="entry name" value="Carboxypeptidase-like, regulatory domain"/>
    <property type="match status" value="1"/>
</dbReference>
<dbReference type="GO" id="GO:0030246">
    <property type="term" value="F:carbohydrate binding"/>
    <property type="evidence" value="ECO:0007669"/>
    <property type="project" value="InterPro"/>
</dbReference>
<dbReference type="Proteomes" id="UP000466966">
    <property type="component" value="Unassembled WGS sequence"/>
</dbReference>
<sequence length="140" mass="14106">MRTTAILAALLGLCSSLPVQAGEVAGTVFDARGNPVAGVELALGAQQAVTGADGRYVFADVAAGEHRVQAGSQAVAVVVPAEGTVRRNLFLLSAAARTRVTGEVSMADSGAALAEVRRQAARLLAESADLPARPLADITG</sequence>
<evidence type="ECO:0008006" key="4">
    <source>
        <dbReference type="Google" id="ProtNLM"/>
    </source>
</evidence>
<gene>
    <name evidence="2" type="ORF">GRI99_06885</name>
</gene>
<dbReference type="SUPFAM" id="SSF49452">
    <property type="entry name" value="Starch-binding domain-like"/>
    <property type="match status" value="1"/>
</dbReference>
<dbReference type="EMBL" id="WTYV01000002">
    <property type="protein sequence ID" value="MXO71364.1"/>
    <property type="molecule type" value="Genomic_DNA"/>
</dbReference>
<dbReference type="OrthoDB" id="7429210at2"/>
<evidence type="ECO:0000313" key="3">
    <source>
        <dbReference type="Proteomes" id="UP000466966"/>
    </source>
</evidence>
<organism evidence="2 3">
    <name type="scientific">Alteraurantiacibacter buctensis</name>
    <dbReference type="NCBI Taxonomy" id="1503981"/>
    <lineage>
        <taxon>Bacteria</taxon>
        <taxon>Pseudomonadati</taxon>
        <taxon>Pseudomonadota</taxon>
        <taxon>Alphaproteobacteria</taxon>
        <taxon>Sphingomonadales</taxon>
        <taxon>Erythrobacteraceae</taxon>
        <taxon>Alteraurantiacibacter</taxon>
    </lineage>
</organism>
<dbReference type="InterPro" id="IPR013784">
    <property type="entry name" value="Carb-bd-like_fold"/>
</dbReference>
<protein>
    <recommendedName>
        <fullName evidence="4">Carboxypeptidase regulatory-like domain-containing protein</fullName>
    </recommendedName>
</protein>